<dbReference type="FunFam" id="3.90.76.10:FF:000001">
    <property type="entry name" value="Oligopeptide ABC transporter substrate-binding protein"/>
    <property type="match status" value="1"/>
</dbReference>
<dbReference type="InterPro" id="IPR000914">
    <property type="entry name" value="SBP_5_dom"/>
</dbReference>
<evidence type="ECO:0000256" key="1">
    <source>
        <dbReference type="ARBA" id="ARBA00004418"/>
    </source>
</evidence>
<sequence>MQIRNLLKASVFAAGLVLANGVIVAPAWAEVVYNRGSAAEPETVDPHKTSTVYEAHVLRDLFEGLVMQDAKAELIPGAAESWTVSDDGKVYIFKIRQGAAWSDGSPVTAEDFVYSFRRLEDPATGAEYASMLYPIVNAEEVNAGKGKPEDMGVKAVDANTLEITLKAPTPYFLEMLTHQAAYPVNKASIEKLGADWIKPGNLISNGAYTLAEWVPNDHIKMVKNPKFHDADNVKIDVVNFIPTEDRSSAMKRFEAGELDSYDDLPTEQLSDLKAKFGDQIRVAPYLGTYYYAIKTDKAPWDNVELRTAISEAIDRDFLAEKVWGNSMFPGYSMVPPGIEGYTPAMAKFAEMSQIDREDEAKKILEKLGYTPEKPLKMEIRYNTSENHKNTAVAIQEQLKPLGIEVTLLNTDTKTHYGHLEQKGDYDVARAGWIADYQDPETFLGISLKASGNNYSNYDSPKYEEAMAKAAAAGGNPEERLKLLSEAERILIDEVGNIPLLYYSFHNIVSPKLVGFEDNVMDVHPSRFISKTE</sequence>
<dbReference type="SUPFAM" id="SSF53850">
    <property type="entry name" value="Periplasmic binding protein-like II"/>
    <property type="match status" value="1"/>
</dbReference>
<feature type="domain" description="Solute-binding protein family 5" evidence="5">
    <location>
        <begin position="73"/>
        <end position="453"/>
    </location>
</feature>
<comment type="subcellular location">
    <subcellularLocation>
        <location evidence="1">Periplasm</location>
    </subcellularLocation>
</comment>
<proteinExistence type="inferred from homology"/>
<comment type="similarity">
    <text evidence="2">Belongs to the bacterial solute-binding protein 5 family.</text>
</comment>
<dbReference type="Proteomes" id="UP000680348">
    <property type="component" value="Unassembled WGS sequence"/>
</dbReference>
<dbReference type="RefSeq" id="WP_188253774.1">
    <property type="nucleotide sequence ID" value="NZ_JABVCF010000003.1"/>
</dbReference>
<dbReference type="Gene3D" id="3.40.190.10">
    <property type="entry name" value="Periplasmic binding protein-like II"/>
    <property type="match status" value="1"/>
</dbReference>
<keyword evidence="7" id="KW-1185">Reference proteome</keyword>
<accession>A0A942DVL3</accession>
<gene>
    <name evidence="6" type="ORF">KEU06_06140</name>
</gene>
<dbReference type="InterPro" id="IPR030678">
    <property type="entry name" value="Peptide/Ni-bd"/>
</dbReference>
<keyword evidence="3" id="KW-0813">Transport</keyword>
<evidence type="ECO:0000313" key="7">
    <source>
        <dbReference type="Proteomes" id="UP000680348"/>
    </source>
</evidence>
<name>A0A942DVL3_9HYPH</name>
<dbReference type="GO" id="GO:0030288">
    <property type="term" value="C:outer membrane-bounded periplasmic space"/>
    <property type="evidence" value="ECO:0007669"/>
    <property type="project" value="TreeGrafter"/>
</dbReference>
<dbReference type="Gene3D" id="3.10.105.10">
    <property type="entry name" value="Dipeptide-binding Protein, Domain 3"/>
    <property type="match status" value="1"/>
</dbReference>
<organism evidence="6 7">
    <name type="scientific">Pseudaminobacter soli</name>
    <name type="common">ex Zhang et al. 2022</name>
    <dbReference type="NCBI Taxonomy" id="2831468"/>
    <lineage>
        <taxon>Bacteria</taxon>
        <taxon>Pseudomonadati</taxon>
        <taxon>Pseudomonadota</taxon>
        <taxon>Alphaproteobacteria</taxon>
        <taxon>Hyphomicrobiales</taxon>
        <taxon>Phyllobacteriaceae</taxon>
        <taxon>Pseudaminobacter</taxon>
    </lineage>
</organism>
<dbReference type="AlphaFoldDB" id="A0A942DVL3"/>
<dbReference type="PIRSF" id="PIRSF002741">
    <property type="entry name" value="MppA"/>
    <property type="match status" value="1"/>
</dbReference>
<reference evidence="6" key="1">
    <citation type="submission" date="2021-04" db="EMBL/GenBank/DDBJ databases">
        <title>Pseudaminobacter soli sp. nov., isolated from paddy soil contaminated by heavy metals.</title>
        <authorList>
            <person name="Zhang K."/>
        </authorList>
    </citation>
    <scope>NUCLEOTIDE SEQUENCE</scope>
    <source>
        <strain evidence="6">19-2017</strain>
    </source>
</reference>
<dbReference type="Gene3D" id="3.90.76.10">
    <property type="entry name" value="Dipeptide-binding Protein, Domain 1"/>
    <property type="match status" value="1"/>
</dbReference>
<keyword evidence="4" id="KW-0732">Signal</keyword>
<dbReference type="GO" id="GO:0015833">
    <property type="term" value="P:peptide transport"/>
    <property type="evidence" value="ECO:0007669"/>
    <property type="project" value="TreeGrafter"/>
</dbReference>
<protein>
    <submittedName>
        <fullName evidence="6">Peptide ABC transporter substrate-binding protein</fullName>
    </submittedName>
</protein>
<evidence type="ECO:0000256" key="3">
    <source>
        <dbReference type="ARBA" id="ARBA00022448"/>
    </source>
</evidence>
<evidence type="ECO:0000313" key="6">
    <source>
        <dbReference type="EMBL" id="MBS3648204.1"/>
    </source>
</evidence>
<evidence type="ECO:0000259" key="5">
    <source>
        <dbReference type="Pfam" id="PF00496"/>
    </source>
</evidence>
<dbReference type="Pfam" id="PF00496">
    <property type="entry name" value="SBP_bac_5"/>
    <property type="match status" value="1"/>
</dbReference>
<comment type="caution">
    <text evidence="6">The sequence shown here is derived from an EMBL/GenBank/DDBJ whole genome shotgun (WGS) entry which is preliminary data.</text>
</comment>
<dbReference type="InterPro" id="IPR039424">
    <property type="entry name" value="SBP_5"/>
</dbReference>
<evidence type="ECO:0000256" key="2">
    <source>
        <dbReference type="ARBA" id="ARBA00005695"/>
    </source>
</evidence>
<evidence type="ECO:0000256" key="4">
    <source>
        <dbReference type="ARBA" id="ARBA00022729"/>
    </source>
</evidence>
<dbReference type="GO" id="GO:1904680">
    <property type="term" value="F:peptide transmembrane transporter activity"/>
    <property type="evidence" value="ECO:0007669"/>
    <property type="project" value="TreeGrafter"/>
</dbReference>
<dbReference type="GO" id="GO:0043190">
    <property type="term" value="C:ATP-binding cassette (ABC) transporter complex"/>
    <property type="evidence" value="ECO:0007669"/>
    <property type="project" value="InterPro"/>
</dbReference>
<dbReference type="EMBL" id="JAGWCR010000003">
    <property type="protein sequence ID" value="MBS3648204.1"/>
    <property type="molecule type" value="Genomic_DNA"/>
</dbReference>
<dbReference type="PANTHER" id="PTHR30290:SF10">
    <property type="entry name" value="PERIPLASMIC OLIGOPEPTIDE-BINDING PROTEIN-RELATED"/>
    <property type="match status" value="1"/>
</dbReference>
<dbReference type="PANTHER" id="PTHR30290">
    <property type="entry name" value="PERIPLASMIC BINDING COMPONENT OF ABC TRANSPORTER"/>
    <property type="match status" value="1"/>
</dbReference>
<dbReference type="CDD" id="cd08504">
    <property type="entry name" value="PBP2_OppA"/>
    <property type="match status" value="1"/>
</dbReference>